<keyword evidence="3" id="KW-1185">Reference proteome</keyword>
<evidence type="ECO:0000313" key="2">
    <source>
        <dbReference type="EMBL" id="NQE34122.1"/>
    </source>
</evidence>
<accession>A0ABX2CUN7</accession>
<comment type="caution">
    <text evidence="2">The sequence shown here is derived from an EMBL/GenBank/DDBJ whole genome shotgun (WGS) entry which is preliminary data.</text>
</comment>
<gene>
    <name evidence="2" type="ORF">E5S67_01845</name>
</gene>
<reference evidence="2 3" key="1">
    <citation type="journal article" date="2020" name="Sci. Rep.">
        <title>A novel cyanobacterial geosmin producer, revising GeoA distribution and dispersion patterns in Bacteria.</title>
        <authorList>
            <person name="Churro C."/>
            <person name="Semedo-Aguiar A.P."/>
            <person name="Silva A.D."/>
            <person name="Pereira-Leal J.B."/>
            <person name="Leite R.B."/>
        </authorList>
    </citation>
    <scope>NUCLEOTIDE SEQUENCE [LARGE SCALE GENOMIC DNA]</scope>
    <source>
        <strain evidence="2 3">IPMA8</strain>
    </source>
</reference>
<dbReference type="EMBL" id="SRRZ01000025">
    <property type="protein sequence ID" value="NQE34122.1"/>
    <property type="molecule type" value="Genomic_DNA"/>
</dbReference>
<sequence length="83" mass="9022">MPKNFLASPPATDTATATVPVAEPPPPDREPVKILLIGSPKAVRSIIHILYCLGFASVSEWSPLQPAQKPGEVMSILMRYLRL</sequence>
<evidence type="ECO:0000313" key="3">
    <source>
        <dbReference type="Proteomes" id="UP000702425"/>
    </source>
</evidence>
<feature type="compositionally biased region" description="Low complexity" evidence="1">
    <location>
        <begin position="9"/>
        <end position="21"/>
    </location>
</feature>
<name>A0ABX2CUN7_9CYAN</name>
<organism evidence="2 3">
    <name type="scientific">Microcoleus asticus IPMA8</name>
    <dbReference type="NCBI Taxonomy" id="2563858"/>
    <lineage>
        <taxon>Bacteria</taxon>
        <taxon>Bacillati</taxon>
        <taxon>Cyanobacteriota</taxon>
        <taxon>Cyanophyceae</taxon>
        <taxon>Oscillatoriophycideae</taxon>
        <taxon>Oscillatoriales</taxon>
        <taxon>Microcoleaceae</taxon>
        <taxon>Microcoleus</taxon>
        <taxon>Microcoleus asticus</taxon>
    </lineage>
</organism>
<evidence type="ECO:0008006" key="4">
    <source>
        <dbReference type="Google" id="ProtNLM"/>
    </source>
</evidence>
<feature type="region of interest" description="Disordered" evidence="1">
    <location>
        <begin position="1"/>
        <end position="25"/>
    </location>
</feature>
<protein>
    <recommendedName>
        <fullName evidence="4">Peptide ABC transporter substrate-binding protein</fullName>
    </recommendedName>
</protein>
<dbReference type="Proteomes" id="UP000702425">
    <property type="component" value="Unassembled WGS sequence"/>
</dbReference>
<dbReference type="RefSeq" id="WP_172186741.1">
    <property type="nucleotide sequence ID" value="NZ_CAWPPK010000168.1"/>
</dbReference>
<evidence type="ECO:0000256" key="1">
    <source>
        <dbReference type="SAM" id="MobiDB-lite"/>
    </source>
</evidence>
<proteinExistence type="predicted"/>